<dbReference type="EMBL" id="LIAE01008340">
    <property type="protein sequence ID" value="PAV74376.1"/>
    <property type="molecule type" value="Genomic_DNA"/>
</dbReference>
<evidence type="ECO:0000256" key="2">
    <source>
        <dbReference type="ARBA" id="ARBA00010059"/>
    </source>
</evidence>
<comment type="subcellular location">
    <subcellularLocation>
        <location evidence="1">Nucleus</location>
    </subcellularLocation>
</comment>
<accession>A0A2A2KK10</accession>
<evidence type="ECO:0000313" key="6">
    <source>
        <dbReference type="EMBL" id="PAV74376.1"/>
    </source>
</evidence>
<feature type="region of interest" description="Disordered" evidence="5">
    <location>
        <begin position="58"/>
        <end position="146"/>
    </location>
</feature>
<dbReference type="GO" id="GO:0006367">
    <property type="term" value="P:transcription initiation at RNA polymerase II promoter"/>
    <property type="evidence" value="ECO:0007669"/>
    <property type="project" value="InterPro"/>
</dbReference>
<proteinExistence type="inferred from homology"/>
<comment type="similarity">
    <text evidence="2">Belongs to the TFIIA subunit 1 family.</text>
</comment>
<dbReference type="OrthoDB" id="6275927at2759"/>
<organism evidence="6 7">
    <name type="scientific">Diploscapter pachys</name>
    <dbReference type="NCBI Taxonomy" id="2018661"/>
    <lineage>
        <taxon>Eukaryota</taxon>
        <taxon>Metazoa</taxon>
        <taxon>Ecdysozoa</taxon>
        <taxon>Nematoda</taxon>
        <taxon>Chromadorea</taxon>
        <taxon>Rhabditida</taxon>
        <taxon>Rhabditina</taxon>
        <taxon>Rhabditomorpha</taxon>
        <taxon>Rhabditoidea</taxon>
        <taxon>Rhabditidae</taxon>
        <taxon>Diploscapter</taxon>
    </lineage>
</organism>
<protein>
    <submittedName>
        <fullName evidence="6">Uncharacterized protein</fullName>
    </submittedName>
</protein>
<dbReference type="Gene3D" id="1.10.287.100">
    <property type="match status" value="1"/>
</dbReference>
<keyword evidence="4" id="KW-0539">Nucleus</keyword>
<comment type="caution">
    <text evidence="6">The sequence shown here is derived from an EMBL/GenBank/DDBJ whole genome shotgun (WGS) entry which is preliminary data.</text>
</comment>
<gene>
    <name evidence="6" type="ORF">WR25_07935</name>
</gene>
<dbReference type="SUPFAM" id="SSF47396">
    <property type="entry name" value="Transcription factor IIA (TFIIA), alpha-helical domain"/>
    <property type="match status" value="1"/>
</dbReference>
<dbReference type="GO" id="GO:0005672">
    <property type="term" value="C:transcription factor TFIIA complex"/>
    <property type="evidence" value="ECO:0007669"/>
    <property type="project" value="InterPro"/>
</dbReference>
<dbReference type="PANTHER" id="PTHR12694">
    <property type="entry name" value="TRANSCRIPTION INITIATION FACTOR IIA SUBUNIT 1"/>
    <property type="match status" value="1"/>
</dbReference>
<dbReference type="SMART" id="SM01371">
    <property type="entry name" value="TFIIA"/>
    <property type="match status" value="1"/>
</dbReference>
<evidence type="ECO:0000256" key="4">
    <source>
        <dbReference type="ARBA" id="ARBA00023242"/>
    </source>
</evidence>
<dbReference type="Pfam" id="PF03153">
    <property type="entry name" value="TFIIA"/>
    <property type="match status" value="1"/>
</dbReference>
<dbReference type="STRING" id="2018661.A0A2A2KK10"/>
<dbReference type="Proteomes" id="UP000218231">
    <property type="component" value="Unassembled WGS sequence"/>
</dbReference>
<name>A0A2A2KK10_9BILA</name>
<reference evidence="6 7" key="1">
    <citation type="journal article" date="2017" name="Curr. Biol.">
        <title>Genome architecture and evolution of a unichromosomal asexual nematode.</title>
        <authorList>
            <person name="Fradin H."/>
            <person name="Zegar C."/>
            <person name="Gutwein M."/>
            <person name="Lucas J."/>
            <person name="Kovtun M."/>
            <person name="Corcoran D."/>
            <person name="Baugh L.R."/>
            <person name="Kiontke K."/>
            <person name="Gunsalus K."/>
            <person name="Fitch D.H."/>
            <person name="Piano F."/>
        </authorList>
    </citation>
    <scope>NUCLEOTIDE SEQUENCE [LARGE SCALE GENOMIC DNA]</scope>
    <source>
        <strain evidence="6">PF1309</strain>
    </source>
</reference>
<feature type="region of interest" description="Disordered" evidence="5">
    <location>
        <begin position="165"/>
        <end position="193"/>
    </location>
</feature>
<dbReference type="InterPro" id="IPR009088">
    <property type="entry name" value="TFIIA_b-brl"/>
</dbReference>
<sequence length="375" mass="42959">MTFNHPNITNVTDIYKNVISDVISQVKESIFDENIDLEMLTQFKEAWEAKVDQIKEKNEEAYSRSPQSQQTEDRPPISSGINANVDNMQIGDGQDKKQPETESAVQLDRNLQQPILSQDEQQKRQRKIKLSHRQIDRNGNGDGDANVELDELDEEMVELQQYANADSSGNVPAEPVPDENPLNSEDDMSSDDEDMDRLFQSNDKFLCQFEKVYRAKNTWKFHLKAGIMHFKNKDIAFQKATGDVDWKLNSSSVDKTNKPKLIYPDNASVLDVSDLMRGLEEALGIWNGNIGEESEEFGMASVHESQGRDGIHKMNPTQRRYTFNFNDRRNLKKLEIMRPYASWIDCSVPPLDCRHMQTLTTKNIALLPLDSPRNC</sequence>
<keyword evidence="3" id="KW-0804">Transcription</keyword>
<dbReference type="AlphaFoldDB" id="A0A2A2KK10"/>
<dbReference type="CDD" id="cd07976">
    <property type="entry name" value="TFIIA_alpha_beta_like"/>
    <property type="match status" value="1"/>
</dbReference>
<keyword evidence="7" id="KW-1185">Reference proteome</keyword>
<feature type="compositionally biased region" description="Acidic residues" evidence="5">
    <location>
        <begin position="184"/>
        <end position="193"/>
    </location>
</feature>
<dbReference type="SUPFAM" id="SSF50784">
    <property type="entry name" value="Transcription factor IIA (TFIIA), beta-barrel domain"/>
    <property type="match status" value="1"/>
</dbReference>
<dbReference type="Gene3D" id="2.30.18.10">
    <property type="entry name" value="Transcription factor IIA (TFIIA), beta-barrel domain"/>
    <property type="match status" value="1"/>
</dbReference>
<dbReference type="InterPro" id="IPR004855">
    <property type="entry name" value="TFIIA_asu/bsu"/>
</dbReference>
<evidence type="ECO:0000313" key="7">
    <source>
        <dbReference type="Proteomes" id="UP000218231"/>
    </source>
</evidence>
<dbReference type="PANTHER" id="PTHR12694:SF8">
    <property type="entry name" value="TRANSCRIPTION INITIATION FACTOR IIA SUBUNIT 1"/>
    <property type="match status" value="1"/>
</dbReference>
<evidence type="ECO:0000256" key="5">
    <source>
        <dbReference type="SAM" id="MobiDB-lite"/>
    </source>
</evidence>
<evidence type="ECO:0000256" key="1">
    <source>
        <dbReference type="ARBA" id="ARBA00004123"/>
    </source>
</evidence>
<evidence type="ECO:0000256" key="3">
    <source>
        <dbReference type="ARBA" id="ARBA00023163"/>
    </source>
</evidence>
<feature type="compositionally biased region" description="Polar residues" evidence="5">
    <location>
        <begin position="101"/>
        <end position="119"/>
    </location>
</feature>